<dbReference type="STRING" id="679197.HMPREF9336_02747"/>
<gene>
    <name evidence="2" type="ORF">HMPREF9336_02747</name>
</gene>
<evidence type="ECO:0000313" key="2">
    <source>
        <dbReference type="EMBL" id="EFV12387.1"/>
    </source>
</evidence>
<evidence type="ECO:0000256" key="1">
    <source>
        <dbReference type="SAM" id="Phobius"/>
    </source>
</evidence>
<dbReference type="HOGENOM" id="CLU_2345055_0_0_11"/>
<dbReference type="Proteomes" id="UP000004816">
    <property type="component" value="Unassembled WGS sequence"/>
</dbReference>
<keyword evidence="3" id="KW-1185">Reference proteome</keyword>
<proteinExistence type="predicted"/>
<dbReference type="RefSeq" id="WP_007471302.1">
    <property type="nucleotide sequence ID" value="NZ_KI391953.1"/>
</dbReference>
<organism evidence="2 3">
    <name type="scientific">Segniliparus rugosus (strain ATCC BAA-974 / DSM 45345 / CCUG 50838 / CIP 108380 / JCM 13579 / CDC 945)</name>
    <dbReference type="NCBI Taxonomy" id="679197"/>
    <lineage>
        <taxon>Bacteria</taxon>
        <taxon>Bacillati</taxon>
        <taxon>Actinomycetota</taxon>
        <taxon>Actinomycetes</taxon>
        <taxon>Mycobacteriales</taxon>
        <taxon>Segniliparaceae</taxon>
        <taxon>Segniliparus</taxon>
    </lineage>
</organism>
<dbReference type="AlphaFoldDB" id="E5XTC5"/>
<dbReference type="EMBL" id="ACZI02000002">
    <property type="protein sequence ID" value="EFV12387.1"/>
    <property type="molecule type" value="Genomic_DNA"/>
</dbReference>
<comment type="caution">
    <text evidence="2">The sequence shown here is derived from an EMBL/GenBank/DDBJ whole genome shotgun (WGS) entry which is preliminary data.</text>
</comment>
<accession>E5XTC5</accession>
<name>E5XTC5_SEGRC</name>
<keyword evidence="1" id="KW-1133">Transmembrane helix</keyword>
<feature type="transmembrane region" description="Helical" evidence="1">
    <location>
        <begin position="71"/>
        <end position="95"/>
    </location>
</feature>
<evidence type="ECO:0000313" key="3">
    <source>
        <dbReference type="Proteomes" id="UP000004816"/>
    </source>
</evidence>
<sequence>MAVSNFLTCGTCFLLAGDPDYWTVDSNEYVSRKLWAVVGMRAAGAASYGLLALAFGCVVASARRPERTSPFLRFVAVFAVCAALVPAYLSMFLVVGP</sequence>
<keyword evidence="1" id="KW-0812">Transmembrane</keyword>
<protein>
    <submittedName>
        <fullName evidence="2">Uncharacterized protein</fullName>
    </submittedName>
</protein>
<feature type="transmembrane region" description="Helical" evidence="1">
    <location>
        <begin position="34"/>
        <end position="59"/>
    </location>
</feature>
<keyword evidence="1" id="KW-0472">Membrane</keyword>
<reference evidence="2 3" key="1">
    <citation type="journal article" date="2011" name="Stand. Genomic Sci.">
        <title>High quality draft genome sequence of Segniliparus rugosus CDC 945(T)= (ATCC BAA-974(T)).</title>
        <authorList>
            <person name="Earl A.M."/>
            <person name="Desjardins C.A."/>
            <person name="Fitzgerald M.G."/>
            <person name="Arachchi H.M."/>
            <person name="Zeng Q."/>
            <person name="Mehta T."/>
            <person name="Griggs A."/>
            <person name="Birren B.W."/>
            <person name="Toney N.C."/>
            <person name="Carr J."/>
            <person name="Posey J."/>
            <person name="Butler W.R."/>
        </authorList>
    </citation>
    <scope>NUCLEOTIDE SEQUENCE [LARGE SCALE GENOMIC DNA]</scope>
    <source>
        <strain evidence="3">ATCC BAA-974 / DSM 45345 / CCUG 50838 / CIP 108380 / JCM 13579 / CDC 945</strain>
    </source>
</reference>